<evidence type="ECO:0000256" key="1">
    <source>
        <dbReference type="SAM" id="MobiDB-lite"/>
    </source>
</evidence>
<proteinExistence type="predicted"/>
<name>A0A427AZU2_ENSVE</name>
<feature type="region of interest" description="Disordered" evidence="1">
    <location>
        <begin position="95"/>
        <end position="114"/>
    </location>
</feature>
<gene>
    <name evidence="2" type="ORF">B296_00016822</name>
</gene>
<dbReference type="AlphaFoldDB" id="A0A427AZU2"/>
<accession>A0A427AZU2</accession>
<reference evidence="2 3" key="1">
    <citation type="journal article" date="2014" name="Agronomy (Basel)">
        <title>A Draft Genome Sequence for Ensete ventricosum, the Drought-Tolerant Tree Against Hunger.</title>
        <authorList>
            <person name="Harrison J."/>
            <person name="Moore K.A."/>
            <person name="Paszkiewicz K."/>
            <person name="Jones T."/>
            <person name="Grant M."/>
            <person name="Ambacheew D."/>
            <person name="Muzemil S."/>
            <person name="Studholme D.J."/>
        </authorList>
    </citation>
    <scope>NUCLEOTIDE SEQUENCE [LARGE SCALE GENOMIC DNA]</scope>
</reference>
<evidence type="ECO:0000313" key="2">
    <source>
        <dbReference type="EMBL" id="RRT81760.1"/>
    </source>
</evidence>
<protein>
    <submittedName>
        <fullName evidence="2">Uncharacterized protein</fullName>
    </submittedName>
</protein>
<evidence type="ECO:0000313" key="3">
    <source>
        <dbReference type="Proteomes" id="UP000287651"/>
    </source>
</evidence>
<comment type="caution">
    <text evidence="2">The sequence shown here is derived from an EMBL/GenBank/DDBJ whole genome shotgun (WGS) entry which is preliminary data.</text>
</comment>
<organism evidence="2 3">
    <name type="scientific">Ensete ventricosum</name>
    <name type="common">Abyssinian banana</name>
    <name type="synonym">Musa ensete</name>
    <dbReference type="NCBI Taxonomy" id="4639"/>
    <lineage>
        <taxon>Eukaryota</taxon>
        <taxon>Viridiplantae</taxon>
        <taxon>Streptophyta</taxon>
        <taxon>Embryophyta</taxon>
        <taxon>Tracheophyta</taxon>
        <taxon>Spermatophyta</taxon>
        <taxon>Magnoliopsida</taxon>
        <taxon>Liliopsida</taxon>
        <taxon>Zingiberales</taxon>
        <taxon>Musaceae</taxon>
        <taxon>Ensete</taxon>
    </lineage>
</organism>
<dbReference type="Proteomes" id="UP000287651">
    <property type="component" value="Unassembled WGS sequence"/>
</dbReference>
<sequence length="181" mass="20061">MCLSRKTKHRNAPLSLAKRCGPHVLLCVIPELRHRIHSASETKITLPAGVFRLLSFPQGQRWLTNGAPSIGPNGRVVSEVGKSFSLSDLLQQAERRSGNSNHSGKGIKSQHASVPQKIKEQNIILVIRNPLKWLSATDIGFGGSWCVRAIFRLLRCHDRCGGVEKKGWKATNPLHESFVMD</sequence>
<dbReference type="EMBL" id="AMZH03000831">
    <property type="protein sequence ID" value="RRT81760.1"/>
    <property type="molecule type" value="Genomic_DNA"/>
</dbReference>